<feature type="compositionally biased region" description="Basic and acidic residues" evidence="1">
    <location>
        <begin position="27"/>
        <end position="39"/>
    </location>
</feature>
<feature type="transmembrane region" description="Helical" evidence="2">
    <location>
        <begin position="171"/>
        <end position="198"/>
    </location>
</feature>
<dbReference type="Proteomes" id="UP001214553">
    <property type="component" value="Chromosome"/>
</dbReference>
<evidence type="ECO:0000256" key="2">
    <source>
        <dbReference type="SAM" id="Phobius"/>
    </source>
</evidence>
<dbReference type="InterPro" id="IPR003675">
    <property type="entry name" value="Rce1/LyrA-like_dom"/>
</dbReference>
<keyword evidence="4" id="KW-0482">Metalloprotease</keyword>
<feature type="transmembrane region" description="Helical" evidence="2">
    <location>
        <begin position="256"/>
        <end position="277"/>
    </location>
</feature>
<evidence type="ECO:0000313" key="4">
    <source>
        <dbReference type="EMBL" id="WEG08157.1"/>
    </source>
</evidence>
<keyword evidence="2" id="KW-0812">Transmembrane</keyword>
<sequence length="278" mass="29200">MPDHSSDDLNAIFAAAPPPRSDAAVAVDERPLPDEDPSPRRRRKRGPRRTDWRMGGRSVLRWREGLIAWACICLGAGVLAGVGAQLALPGELGSAVAMVLLWIGMLVPVVVALMRSRPIRLFRFRGVDVLYGLVIGVALRIAQGWLTTATGGSGALPSYPSLSGGWAFTDLFGPVVVSPVVEEFFFRAVVLVAVYTALRRPVGKVAAGVAAGLVSTALFVFAHSISPIGPGDAIALGLVGVVTAAIVLLSGRIWGAVLVHFVYNVSFVVLALAGTYLG</sequence>
<accession>A0ABY8BWC0</accession>
<protein>
    <submittedName>
        <fullName evidence="4">CPBP family intramembrane metalloprotease</fullName>
    </submittedName>
</protein>
<keyword evidence="4" id="KW-0645">Protease</keyword>
<keyword evidence="5" id="KW-1185">Reference proteome</keyword>
<proteinExistence type="predicted"/>
<dbReference type="EMBL" id="CP119108">
    <property type="protein sequence ID" value="WEG08157.1"/>
    <property type="molecule type" value="Genomic_DNA"/>
</dbReference>
<feature type="transmembrane region" description="Helical" evidence="2">
    <location>
        <begin position="94"/>
        <end position="114"/>
    </location>
</feature>
<gene>
    <name evidence="4" type="ORF">PU630_13035</name>
</gene>
<organism evidence="4 5">
    <name type="scientific">Microbacterium horticulturae</name>
    <dbReference type="NCBI Taxonomy" id="3028316"/>
    <lineage>
        <taxon>Bacteria</taxon>
        <taxon>Bacillati</taxon>
        <taxon>Actinomycetota</taxon>
        <taxon>Actinomycetes</taxon>
        <taxon>Micrococcales</taxon>
        <taxon>Microbacteriaceae</taxon>
        <taxon>Microbacterium</taxon>
    </lineage>
</organism>
<keyword evidence="4" id="KW-0378">Hydrolase</keyword>
<evidence type="ECO:0000259" key="3">
    <source>
        <dbReference type="Pfam" id="PF02517"/>
    </source>
</evidence>
<feature type="transmembrane region" description="Helical" evidence="2">
    <location>
        <begin position="205"/>
        <end position="225"/>
    </location>
</feature>
<dbReference type="RefSeq" id="WP_275277494.1">
    <property type="nucleotide sequence ID" value="NZ_CP119108.1"/>
</dbReference>
<keyword evidence="2" id="KW-1133">Transmembrane helix</keyword>
<dbReference type="GO" id="GO:0008237">
    <property type="term" value="F:metallopeptidase activity"/>
    <property type="evidence" value="ECO:0007669"/>
    <property type="project" value="UniProtKB-KW"/>
</dbReference>
<reference evidence="4 5" key="1">
    <citation type="submission" date="2023-03" db="EMBL/GenBank/DDBJ databases">
        <title>Genome sequence of Microbacterium sp. KACC 23027.</title>
        <authorList>
            <person name="Kim S."/>
            <person name="Heo J."/>
            <person name="Kwon S.-W."/>
        </authorList>
    </citation>
    <scope>NUCLEOTIDE SEQUENCE [LARGE SCALE GENOMIC DNA]</scope>
    <source>
        <strain evidence="4 5">KACC 23027</strain>
    </source>
</reference>
<feature type="transmembrane region" description="Helical" evidence="2">
    <location>
        <begin position="66"/>
        <end position="88"/>
    </location>
</feature>
<feature type="region of interest" description="Disordered" evidence="1">
    <location>
        <begin position="1"/>
        <end position="52"/>
    </location>
</feature>
<keyword evidence="2" id="KW-0472">Membrane</keyword>
<evidence type="ECO:0000313" key="5">
    <source>
        <dbReference type="Proteomes" id="UP001214553"/>
    </source>
</evidence>
<feature type="transmembrane region" description="Helical" evidence="2">
    <location>
        <begin position="126"/>
        <end position="146"/>
    </location>
</feature>
<feature type="domain" description="CAAX prenyl protease 2/Lysostaphin resistance protein A-like" evidence="3">
    <location>
        <begin position="166"/>
        <end position="265"/>
    </location>
</feature>
<dbReference type="Pfam" id="PF02517">
    <property type="entry name" value="Rce1-like"/>
    <property type="match status" value="1"/>
</dbReference>
<feature type="transmembrane region" description="Helical" evidence="2">
    <location>
        <begin position="231"/>
        <end position="249"/>
    </location>
</feature>
<name>A0ABY8BWC0_9MICO</name>
<evidence type="ECO:0000256" key="1">
    <source>
        <dbReference type="SAM" id="MobiDB-lite"/>
    </source>
</evidence>